<name>A0A0D7AUI7_9AGAR</name>
<evidence type="ECO:0000313" key="2">
    <source>
        <dbReference type="EMBL" id="KIY62038.1"/>
    </source>
</evidence>
<organism evidence="2 3">
    <name type="scientific">Cylindrobasidium torrendii FP15055 ss-10</name>
    <dbReference type="NCBI Taxonomy" id="1314674"/>
    <lineage>
        <taxon>Eukaryota</taxon>
        <taxon>Fungi</taxon>
        <taxon>Dikarya</taxon>
        <taxon>Basidiomycota</taxon>
        <taxon>Agaricomycotina</taxon>
        <taxon>Agaricomycetes</taxon>
        <taxon>Agaricomycetidae</taxon>
        <taxon>Agaricales</taxon>
        <taxon>Marasmiineae</taxon>
        <taxon>Physalacriaceae</taxon>
        <taxon>Cylindrobasidium</taxon>
    </lineage>
</organism>
<sequence length="155" mass="16666">MPPIRLRTADPLLVVLRARTLLSDFGSFVNGPALEALACATGNYIANVSLGRHPPVPIPPLLAVPSDLQQKSTSLVCTKQGPAHACGFSTTSATTHADLPLTHKRQRPSPAAEGPSPKRSRPVKTRTPARRNSSRAAKDKRARDSEPSLRARKLR</sequence>
<dbReference type="AlphaFoldDB" id="A0A0D7AUI7"/>
<feature type="compositionally biased region" description="Basic residues" evidence="1">
    <location>
        <begin position="118"/>
        <end position="133"/>
    </location>
</feature>
<accession>A0A0D7AUI7</accession>
<feature type="region of interest" description="Disordered" evidence="1">
    <location>
        <begin position="81"/>
        <end position="155"/>
    </location>
</feature>
<keyword evidence="3" id="KW-1185">Reference proteome</keyword>
<dbReference type="Proteomes" id="UP000054007">
    <property type="component" value="Unassembled WGS sequence"/>
</dbReference>
<evidence type="ECO:0000256" key="1">
    <source>
        <dbReference type="SAM" id="MobiDB-lite"/>
    </source>
</evidence>
<feature type="compositionally biased region" description="Basic and acidic residues" evidence="1">
    <location>
        <begin position="136"/>
        <end position="149"/>
    </location>
</feature>
<protein>
    <submittedName>
        <fullName evidence="2">Uncharacterized protein</fullName>
    </submittedName>
</protein>
<dbReference type="EMBL" id="KN880833">
    <property type="protein sequence ID" value="KIY62038.1"/>
    <property type="molecule type" value="Genomic_DNA"/>
</dbReference>
<gene>
    <name evidence="2" type="ORF">CYLTODRAFT_197041</name>
</gene>
<evidence type="ECO:0000313" key="3">
    <source>
        <dbReference type="Proteomes" id="UP000054007"/>
    </source>
</evidence>
<proteinExistence type="predicted"/>
<reference evidence="2 3" key="1">
    <citation type="journal article" date="2015" name="Fungal Genet. Biol.">
        <title>Evolution of novel wood decay mechanisms in Agaricales revealed by the genome sequences of Fistulina hepatica and Cylindrobasidium torrendii.</title>
        <authorList>
            <person name="Floudas D."/>
            <person name="Held B.W."/>
            <person name="Riley R."/>
            <person name="Nagy L.G."/>
            <person name="Koehler G."/>
            <person name="Ransdell A.S."/>
            <person name="Younus H."/>
            <person name="Chow J."/>
            <person name="Chiniquy J."/>
            <person name="Lipzen A."/>
            <person name="Tritt A."/>
            <person name="Sun H."/>
            <person name="Haridas S."/>
            <person name="LaButti K."/>
            <person name="Ohm R.A."/>
            <person name="Kues U."/>
            <person name="Blanchette R.A."/>
            <person name="Grigoriev I.V."/>
            <person name="Minto R.E."/>
            <person name="Hibbett D.S."/>
        </authorList>
    </citation>
    <scope>NUCLEOTIDE SEQUENCE [LARGE SCALE GENOMIC DNA]</scope>
    <source>
        <strain evidence="2 3">FP15055 ss-10</strain>
    </source>
</reference>